<accession>A0A5K7Z903</accession>
<dbReference type="RefSeq" id="WP_155305035.1">
    <property type="nucleotide sequence ID" value="NZ_AP021875.1"/>
</dbReference>
<dbReference type="AlphaFoldDB" id="A0A5K7Z903"/>
<name>A0A5K7Z903_9BACT</name>
<reference evidence="1 2" key="1">
    <citation type="submission" date="2019-11" db="EMBL/GenBank/DDBJ databases">
        <title>Comparative genomics of hydrocarbon-degrading Desulfosarcina strains.</title>
        <authorList>
            <person name="Watanabe M."/>
            <person name="Kojima H."/>
            <person name="Fukui M."/>
        </authorList>
    </citation>
    <scope>NUCLEOTIDE SEQUENCE [LARGE SCALE GENOMIC DNA]</scope>
    <source>
        <strain evidence="1 2">PP31</strain>
    </source>
</reference>
<gene>
    <name evidence="1" type="ORF">DSCW_35980</name>
</gene>
<evidence type="ECO:0000313" key="2">
    <source>
        <dbReference type="Proteomes" id="UP000427769"/>
    </source>
</evidence>
<keyword evidence="2" id="KW-1185">Reference proteome</keyword>
<dbReference type="EMBL" id="AP021875">
    <property type="protein sequence ID" value="BBO76181.1"/>
    <property type="molecule type" value="Genomic_DNA"/>
</dbReference>
<sequence>MHNTYTLTSKTYIDLDQPEIYQRFMQEYLELLRSKLQQYKIMDQNGDLREIRYSCGQDHDPRNPNWKPFQYLEQICRKYGYDDMEARDVIEDQIGRRLVCECLLFDG</sequence>
<dbReference type="Proteomes" id="UP000427769">
    <property type="component" value="Chromosome"/>
</dbReference>
<evidence type="ECO:0000313" key="1">
    <source>
        <dbReference type="EMBL" id="BBO76181.1"/>
    </source>
</evidence>
<proteinExistence type="predicted"/>
<organism evidence="1 2">
    <name type="scientific">Desulfosarcina widdelii</name>
    <dbReference type="NCBI Taxonomy" id="947919"/>
    <lineage>
        <taxon>Bacteria</taxon>
        <taxon>Pseudomonadati</taxon>
        <taxon>Thermodesulfobacteriota</taxon>
        <taxon>Desulfobacteria</taxon>
        <taxon>Desulfobacterales</taxon>
        <taxon>Desulfosarcinaceae</taxon>
        <taxon>Desulfosarcina</taxon>
    </lineage>
</organism>
<dbReference type="OrthoDB" id="5516642at2"/>
<dbReference type="KEGG" id="dwd:DSCW_35980"/>
<protein>
    <submittedName>
        <fullName evidence="1">Uncharacterized protein</fullName>
    </submittedName>
</protein>